<feature type="chain" id="PRO_5015471633" evidence="4">
    <location>
        <begin position="24"/>
        <end position="311"/>
    </location>
</feature>
<gene>
    <name evidence="6" type="ORF">CLV41_11561</name>
</gene>
<dbReference type="Pfam" id="PF13407">
    <property type="entry name" value="Peripla_BP_4"/>
    <property type="match status" value="1"/>
</dbReference>
<dbReference type="PANTHER" id="PTHR46847">
    <property type="entry name" value="D-ALLOSE-BINDING PERIPLASMIC PROTEIN-RELATED"/>
    <property type="match status" value="1"/>
</dbReference>
<organism evidence="6 7">
    <name type="scientific">Roseibium marinum</name>
    <dbReference type="NCBI Taxonomy" id="281252"/>
    <lineage>
        <taxon>Bacteria</taxon>
        <taxon>Pseudomonadati</taxon>
        <taxon>Pseudomonadota</taxon>
        <taxon>Alphaproteobacteria</taxon>
        <taxon>Hyphomicrobiales</taxon>
        <taxon>Stappiaceae</taxon>
        <taxon>Roseibium</taxon>
    </lineage>
</organism>
<evidence type="ECO:0000256" key="4">
    <source>
        <dbReference type="SAM" id="SignalP"/>
    </source>
</evidence>
<reference evidence="6 7" key="1">
    <citation type="submission" date="2018-01" db="EMBL/GenBank/DDBJ databases">
        <title>Genomic Encyclopedia of Archaeal and Bacterial Type Strains, Phase II (KMG-II): from individual species to whole genera.</title>
        <authorList>
            <person name="Goeker M."/>
        </authorList>
    </citation>
    <scope>NUCLEOTIDE SEQUENCE [LARGE SCALE GENOMIC DNA]</scope>
    <source>
        <strain evidence="6 7">DSM 17023</strain>
    </source>
</reference>
<comment type="subcellular location">
    <subcellularLocation>
        <location evidence="1">Cell envelope</location>
    </subcellularLocation>
</comment>
<dbReference type="AlphaFoldDB" id="A0A2S3UKQ6"/>
<name>A0A2S3UKQ6_9HYPH</name>
<comment type="similarity">
    <text evidence="2">Belongs to the bacterial solute-binding protein 2 family.</text>
</comment>
<feature type="domain" description="Periplasmic binding protein" evidence="5">
    <location>
        <begin position="29"/>
        <end position="286"/>
    </location>
</feature>
<dbReference type="InterPro" id="IPR028082">
    <property type="entry name" value="Peripla_BP_I"/>
</dbReference>
<dbReference type="Gene3D" id="3.40.50.2300">
    <property type="match status" value="2"/>
</dbReference>
<proteinExistence type="inferred from homology"/>
<dbReference type="SUPFAM" id="SSF53822">
    <property type="entry name" value="Periplasmic binding protein-like I"/>
    <property type="match status" value="1"/>
</dbReference>
<dbReference type="EMBL" id="PPCN01000015">
    <property type="protein sequence ID" value="POF28294.1"/>
    <property type="molecule type" value="Genomic_DNA"/>
</dbReference>
<dbReference type="InterPro" id="IPR025997">
    <property type="entry name" value="SBP_2_dom"/>
</dbReference>
<evidence type="ECO:0000256" key="1">
    <source>
        <dbReference type="ARBA" id="ARBA00004196"/>
    </source>
</evidence>
<dbReference type="RefSeq" id="WP_103225111.1">
    <property type="nucleotide sequence ID" value="NZ_PPCN01000015.1"/>
</dbReference>
<evidence type="ECO:0000313" key="7">
    <source>
        <dbReference type="Proteomes" id="UP000236959"/>
    </source>
</evidence>
<keyword evidence="3 4" id="KW-0732">Signal</keyword>
<protein>
    <submittedName>
        <fullName evidence="6">Ribose transport system substrate-binding protein</fullName>
    </submittedName>
</protein>
<dbReference type="GO" id="GO:0030313">
    <property type="term" value="C:cell envelope"/>
    <property type="evidence" value="ECO:0007669"/>
    <property type="project" value="UniProtKB-SubCell"/>
</dbReference>
<dbReference type="Proteomes" id="UP000236959">
    <property type="component" value="Unassembled WGS sequence"/>
</dbReference>
<evidence type="ECO:0000256" key="2">
    <source>
        <dbReference type="ARBA" id="ARBA00007639"/>
    </source>
</evidence>
<dbReference type="OrthoDB" id="9804917at2"/>
<evidence type="ECO:0000259" key="5">
    <source>
        <dbReference type="Pfam" id="PF13407"/>
    </source>
</evidence>
<sequence>MKTTMKAMVAAVATTLMAGSALAGDVNKIGLAVPNLQADFFNQIKLGVEAYAGEKGIEVIVVDAKNDTATQVNQVQDLITQGIDAFIYIPAGAAAAAVPTRLARAEGIPVINVDRTPEGAPGDTFIAGESVESAYQVCNHIIGLAEGKGKMAIIHGQKGTTPEVDRFAGCKRAIDENPGIELVTQQWSQMWSPDEGFSIAQNMLQAHPDIKLIFGQADGLAMGAAKAVDVAGLSDTVIIGGYDGDVAALEYLAKCEGPFIVTATQSTQLMGRLAVDSAIKVAAGEEVPERQIPNAVLTTCDDAPKFVKQHP</sequence>
<dbReference type="PANTHER" id="PTHR46847:SF1">
    <property type="entry name" value="D-ALLOSE-BINDING PERIPLASMIC PROTEIN-RELATED"/>
    <property type="match status" value="1"/>
</dbReference>
<comment type="caution">
    <text evidence="6">The sequence shown here is derived from an EMBL/GenBank/DDBJ whole genome shotgun (WGS) entry which is preliminary data.</text>
</comment>
<keyword evidence="7" id="KW-1185">Reference proteome</keyword>
<accession>A0A2S3UKQ6</accession>
<feature type="signal peptide" evidence="4">
    <location>
        <begin position="1"/>
        <end position="23"/>
    </location>
</feature>
<evidence type="ECO:0000256" key="3">
    <source>
        <dbReference type="ARBA" id="ARBA00022729"/>
    </source>
</evidence>
<dbReference type="GO" id="GO:0030246">
    <property type="term" value="F:carbohydrate binding"/>
    <property type="evidence" value="ECO:0007669"/>
    <property type="project" value="UniProtKB-ARBA"/>
</dbReference>
<evidence type="ECO:0000313" key="6">
    <source>
        <dbReference type="EMBL" id="POF28294.1"/>
    </source>
</evidence>